<evidence type="ECO:0000313" key="13">
    <source>
        <dbReference type="EMBL" id="KAL2487684.1"/>
    </source>
</evidence>
<dbReference type="InterPro" id="IPR005024">
    <property type="entry name" value="Snf7_fam"/>
</dbReference>
<keyword evidence="10" id="KW-0175">Coiled coil</keyword>
<proteinExistence type="inferred from homology"/>
<keyword evidence="3" id="KW-0134">Cell wall</keyword>
<dbReference type="FunFam" id="2.160.20.10:FF:000004">
    <property type="entry name" value="Pectin lyase-like superfamily protein"/>
    <property type="match status" value="1"/>
</dbReference>
<keyword evidence="6 9" id="KW-0326">Glycosidase</keyword>
<evidence type="ECO:0000256" key="8">
    <source>
        <dbReference type="PROSITE-ProRule" id="PRU10052"/>
    </source>
</evidence>
<sequence>MGKCTYFISIIVSLLGIVEAVTYNVIHFGAKPDGKTDATLAFLAAWTSACSSSSGWGSTIYVPMGVYMIKAAEFRGPCNDRIDVRIDGTLVAAPPIEASGNSGYWILFIKVDRLSVIGGTLDAKGASFWECRNSGQNCPTGARSITFNWANDVLIDGLTSINSQQMHLVINSCNNVMVHNVKIIAPELSPNTDGIHVQSSTGVIITESEIQTGDDCISIGPGTTNLLMDNIQCGPGHGVSIGSLGRNFNEVGVQNVTLRNSIFSGSENGLRIKTWARPSNGFVRNIQYQNIVMNNVENPIIIDQNYCPNNLSCPAQSSGIKIEEVRYENIKGTSATQVGMIFDCSPSNPCSGITLQDVQLTYMNTTKALSFCNNIGDIVVNTTDKNFYPQIKQALRSLSSLISSNGLTNTLATDGANKYDFTVQNDGTEVTVKTKLVIAKIVNTIINEQPLSIFLLNKVLIPEKLFKLAPTLTPTPDPLAPFKKKHKSPPAPAVPSDSSTDSPDEDPADQTADNNGYKPKITEVDKAILSLKTQRRKLARYQQQLEAVIEAEKQAAKDLVREKKKDRALLALKKKKVQEDLLKQVDAWLINVEQQLADVELASKQKAVFESLKAGNNAVKAIQSEINLDDVQKLMEDTAEAKAYQDEINEILGEKLSAEDEEEILAEFENLETEMTLQDLPKVSSAAPAAEEQEEKLDLPDVPTKAPAIPEALADSAPRKVMEEPLPA</sequence>
<dbReference type="Pfam" id="PF00295">
    <property type="entry name" value="Glyco_hydro_28"/>
    <property type="match status" value="1"/>
</dbReference>
<dbReference type="Pfam" id="PF03357">
    <property type="entry name" value="Snf7"/>
    <property type="match status" value="1"/>
</dbReference>
<dbReference type="AlphaFoldDB" id="A0ABD1RGX9"/>
<dbReference type="Gene3D" id="2.160.20.10">
    <property type="entry name" value="Single-stranded right-handed beta-helix, Pectin lyase-like"/>
    <property type="match status" value="1"/>
</dbReference>
<dbReference type="Proteomes" id="UP001604277">
    <property type="component" value="Unassembled WGS sequence"/>
</dbReference>
<evidence type="ECO:0000256" key="12">
    <source>
        <dbReference type="SAM" id="SignalP"/>
    </source>
</evidence>
<feature type="active site" evidence="8">
    <location>
        <position position="237"/>
    </location>
</feature>
<keyword evidence="12" id="KW-0732">Signal</keyword>
<feature type="region of interest" description="Disordered" evidence="11">
    <location>
        <begin position="477"/>
        <end position="518"/>
    </location>
</feature>
<dbReference type="SMART" id="SM00710">
    <property type="entry name" value="PbH1"/>
    <property type="match status" value="6"/>
</dbReference>
<comment type="similarity">
    <text evidence="2 9">Belongs to the glycosyl hydrolase 28 family.</text>
</comment>
<comment type="caution">
    <text evidence="13">The sequence shown here is derived from an EMBL/GenBank/DDBJ whole genome shotgun (WGS) entry which is preliminary data.</text>
</comment>
<dbReference type="InterPro" id="IPR011050">
    <property type="entry name" value="Pectin_lyase_fold/virulence"/>
</dbReference>
<dbReference type="PROSITE" id="PS00502">
    <property type="entry name" value="POLYGALACTURONASE"/>
    <property type="match status" value="1"/>
</dbReference>
<keyword evidence="14" id="KW-1185">Reference proteome</keyword>
<feature type="compositionally biased region" description="Basic and acidic residues" evidence="11">
    <location>
        <begin position="717"/>
        <end position="728"/>
    </location>
</feature>
<name>A0ABD1RGX9_9LAMI</name>
<feature type="signal peptide" evidence="12">
    <location>
        <begin position="1"/>
        <end position="20"/>
    </location>
</feature>
<accession>A0ABD1RGX9</accession>
<evidence type="ECO:0000256" key="1">
    <source>
        <dbReference type="ARBA" id="ARBA00004191"/>
    </source>
</evidence>
<evidence type="ECO:0000313" key="14">
    <source>
        <dbReference type="Proteomes" id="UP001604277"/>
    </source>
</evidence>
<protein>
    <submittedName>
        <fullName evidence="13">Polygalacturonase</fullName>
    </submittedName>
</protein>
<evidence type="ECO:0000256" key="10">
    <source>
        <dbReference type="SAM" id="Coils"/>
    </source>
</evidence>
<evidence type="ECO:0000256" key="5">
    <source>
        <dbReference type="ARBA" id="ARBA00022801"/>
    </source>
</evidence>
<evidence type="ECO:0000256" key="2">
    <source>
        <dbReference type="ARBA" id="ARBA00008834"/>
    </source>
</evidence>
<organism evidence="13 14">
    <name type="scientific">Forsythia ovata</name>
    <dbReference type="NCBI Taxonomy" id="205694"/>
    <lineage>
        <taxon>Eukaryota</taxon>
        <taxon>Viridiplantae</taxon>
        <taxon>Streptophyta</taxon>
        <taxon>Embryophyta</taxon>
        <taxon>Tracheophyta</taxon>
        <taxon>Spermatophyta</taxon>
        <taxon>Magnoliopsida</taxon>
        <taxon>eudicotyledons</taxon>
        <taxon>Gunneridae</taxon>
        <taxon>Pentapetalae</taxon>
        <taxon>asterids</taxon>
        <taxon>lamiids</taxon>
        <taxon>Lamiales</taxon>
        <taxon>Oleaceae</taxon>
        <taxon>Forsythieae</taxon>
        <taxon>Forsythia</taxon>
    </lineage>
</organism>
<dbReference type="EMBL" id="JBFOLJ010000012">
    <property type="protein sequence ID" value="KAL2487684.1"/>
    <property type="molecule type" value="Genomic_DNA"/>
</dbReference>
<evidence type="ECO:0000256" key="9">
    <source>
        <dbReference type="RuleBase" id="RU361169"/>
    </source>
</evidence>
<dbReference type="PANTHER" id="PTHR31375">
    <property type="match status" value="1"/>
</dbReference>
<comment type="subcellular location">
    <subcellularLocation>
        <location evidence="1">Secreted</location>
        <location evidence="1">Cell wall</location>
    </subcellularLocation>
</comment>
<evidence type="ECO:0000256" key="7">
    <source>
        <dbReference type="ARBA" id="ARBA00023316"/>
    </source>
</evidence>
<evidence type="ECO:0000256" key="4">
    <source>
        <dbReference type="ARBA" id="ARBA00022525"/>
    </source>
</evidence>
<feature type="region of interest" description="Disordered" evidence="11">
    <location>
        <begin position="676"/>
        <end position="728"/>
    </location>
</feature>
<evidence type="ECO:0000256" key="11">
    <source>
        <dbReference type="SAM" id="MobiDB-lite"/>
    </source>
</evidence>
<dbReference type="InterPro" id="IPR006626">
    <property type="entry name" value="PbH1"/>
</dbReference>
<dbReference type="GO" id="GO:0071555">
    <property type="term" value="P:cell wall organization"/>
    <property type="evidence" value="ECO:0007669"/>
    <property type="project" value="UniProtKB-KW"/>
</dbReference>
<dbReference type="SUPFAM" id="SSF51126">
    <property type="entry name" value="Pectin lyase-like"/>
    <property type="match status" value="1"/>
</dbReference>
<dbReference type="GO" id="GO:0004553">
    <property type="term" value="F:hydrolase activity, hydrolyzing O-glycosyl compounds"/>
    <property type="evidence" value="ECO:0007669"/>
    <property type="project" value="UniProtKB-ARBA"/>
</dbReference>
<evidence type="ECO:0000256" key="3">
    <source>
        <dbReference type="ARBA" id="ARBA00022512"/>
    </source>
</evidence>
<feature type="chain" id="PRO_5044837168" evidence="12">
    <location>
        <begin position="21"/>
        <end position="728"/>
    </location>
</feature>
<keyword evidence="5 9" id="KW-0378">Hydrolase</keyword>
<feature type="coiled-coil region" evidence="10">
    <location>
        <begin position="524"/>
        <end position="562"/>
    </location>
</feature>
<dbReference type="Gene3D" id="1.10.287.1060">
    <property type="entry name" value="ESAT-6-like"/>
    <property type="match status" value="1"/>
</dbReference>
<evidence type="ECO:0000256" key="6">
    <source>
        <dbReference type="ARBA" id="ARBA00023295"/>
    </source>
</evidence>
<dbReference type="InterPro" id="IPR000743">
    <property type="entry name" value="Glyco_hydro_28"/>
</dbReference>
<dbReference type="InterPro" id="IPR012334">
    <property type="entry name" value="Pectin_lyas_fold"/>
</dbReference>
<gene>
    <name evidence="13" type="ORF">Fot_40976</name>
</gene>
<keyword evidence="7" id="KW-0961">Cell wall biogenesis/degradation</keyword>
<keyword evidence="4" id="KW-0964">Secreted</keyword>
<reference evidence="14" key="1">
    <citation type="submission" date="2024-07" db="EMBL/GenBank/DDBJ databases">
        <title>Two chromosome-level genome assemblies of Korean endemic species Abeliophyllum distichum and Forsythia ovata (Oleaceae).</title>
        <authorList>
            <person name="Jang H."/>
        </authorList>
    </citation>
    <scope>NUCLEOTIDE SEQUENCE [LARGE SCALE GENOMIC DNA]</scope>
</reference>